<feature type="region of interest" description="Disordered" evidence="1">
    <location>
        <begin position="1"/>
        <end position="21"/>
    </location>
</feature>
<dbReference type="AlphaFoldDB" id="A0A9N8KGR2"/>
<comment type="caution">
    <text evidence="2">The sequence shown here is derived from an EMBL/GenBank/DDBJ whole genome shotgun (WGS) entry which is preliminary data.</text>
</comment>
<feature type="region of interest" description="Disordered" evidence="1">
    <location>
        <begin position="163"/>
        <end position="205"/>
    </location>
</feature>
<evidence type="ECO:0000313" key="3">
    <source>
        <dbReference type="Proteomes" id="UP000745764"/>
    </source>
</evidence>
<dbReference type="GO" id="GO:0030332">
    <property type="term" value="F:cyclin binding"/>
    <property type="evidence" value="ECO:0007669"/>
    <property type="project" value="TreeGrafter"/>
</dbReference>
<dbReference type="InterPro" id="IPR019193">
    <property type="entry name" value="UBQ-conj_enz_E2-bd_prot"/>
</dbReference>
<dbReference type="GO" id="GO:0000151">
    <property type="term" value="C:ubiquitin ligase complex"/>
    <property type="evidence" value="ECO:0007669"/>
    <property type="project" value="TreeGrafter"/>
</dbReference>
<feature type="non-terminal residue" evidence="2">
    <location>
        <position position="656"/>
    </location>
</feature>
<organism evidence="2 3">
    <name type="scientific">Aureobasidium uvarum</name>
    <dbReference type="NCBI Taxonomy" id="2773716"/>
    <lineage>
        <taxon>Eukaryota</taxon>
        <taxon>Fungi</taxon>
        <taxon>Dikarya</taxon>
        <taxon>Ascomycota</taxon>
        <taxon>Pezizomycotina</taxon>
        <taxon>Dothideomycetes</taxon>
        <taxon>Dothideomycetidae</taxon>
        <taxon>Dothideales</taxon>
        <taxon>Saccotheciaceae</taxon>
        <taxon>Aureobasidium</taxon>
    </lineage>
</organism>
<gene>
    <name evidence="2" type="ORF">AWRI4620_LOCUS5861</name>
</gene>
<dbReference type="OrthoDB" id="66510at2759"/>
<reference evidence="2" key="1">
    <citation type="submission" date="2020-06" db="EMBL/GenBank/DDBJ databases">
        <authorList>
            <person name="Onetto C."/>
        </authorList>
    </citation>
    <scope>NUCLEOTIDE SEQUENCE</scope>
</reference>
<dbReference type="GO" id="GO:0031624">
    <property type="term" value="F:ubiquitin conjugating enzyme binding"/>
    <property type="evidence" value="ECO:0007669"/>
    <property type="project" value="TreeGrafter"/>
</dbReference>
<proteinExistence type="predicted"/>
<dbReference type="EMBL" id="CAINUL010000014">
    <property type="protein sequence ID" value="CAD0111606.1"/>
    <property type="molecule type" value="Genomic_DNA"/>
</dbReference>
<evidence type="ECO:0000256" key="1">
    <source>
        <dbReference type="SAM" id="MobiDB-lite"/>
    </source>
</evidence>
<dbReference type="GO" id="GO:0005634">
    <property type="term" value="C:nucleus"/>
    <property type="evidence" value="ECO:0007669"/>
    <property type="project" value="TreeGrafter"/>
</dbReference>
<accession>A0A9N8KGR2</accession>
<evidence type="ECO:0000313" key="2">
    <source>
        <dbReference type="EMBL" id="CAD0111606.1"/>
    </source>
</evidence>
<dbReference type="GO" id="GO:0000209">
    <property type="term" value="P:protein polyubiquitination"/>
    <property type="evidence" value="ECO:0007669"/>
    <property type="project" value="TreeGrafter"/>
</dbReference>
<dbReference type="Proteomes" id="UP000745764">
    <property type="component" value="Unassembled WGS sequence"/>
</dbReference>
<dbReference type="GO" id="GO:0061630">
    <property type="term" value="F:ubiquitin protein ligase activity"/>
    <property type="evidence" value="ECO:0007669"/>
    <property type="project" value="TreeGrafter"/>
</dbReference>
<dbReference type="Pfam" id="PF09814">
    <property type="entry name" value="HECT_2"/>
    <property type="match status" value="1"/>
</dbReference>
<dbReference type="PANTHER" id="PTHR31531:SF2">
    <property type="entry name" value="E3 UBIQUITIN-PROTEIN LIGASE E3D"/>
    <property type="match status" value="1"/>
</dbReference>
<dbReference type="GO" id="GO:0005829">
    <property type="term" value="C:cytosol"/>
    <property type="evidence" value="ECO:0007669"/>
    <property type="project" value="TreeGrafter"/>
</dbReference>
<protein>
    <recommendedName>
        <fullName evidence="4">Ubiquitin-conjugating enzyme E2C-binding protein</fullName>
    </recommendedName>
</protein>
<dbReference type="InterPro" id="IPR028241">
    <property type="entry name" value="RAVE2/Rogdi"/>
</dbReference>
<keyword evidence="3" id="KW-1185">Reference proteome</keyword>
<sequence>MSTILWPPLPDASPSSLARRAEETRHRELSWLLDALQETLSSLNALLAPQEQGSTLVVSSHRSEAIKGFITRNGSNITKGDMQLRLASLPPPRGQTSYKLSISTSPSAPALRLKQIAEVRTLINSSLDVVDATTWTGDKRDANFISGQLTLLHENIRDAKAALKGPPTADEADKTWASEPLDDKHSRRRSTPSRSSTPLGGAPSFTGFGLRDRLAHALGAGPRPPAHDEAEDVFTYRGAHVKVKEKVRVESQDPSLISAMAKLAALEHSVELGTRALDVVMAKDDEDDDRESGTTRMPNLYAEYLPNIKTLAITTVLETPRNDFTTLSLSDDRAKLVLEHDHHTNSIALPARISDQGTQHLQLPNAGESHCVNRISAEPIFGEQEPLVLWSAAHLDPQTTVHCKHCDALVSDDKIQVWKNLPSEAWAEMMDLWHCHKPDEPEHNHDEAPTKKGYAAGNKLMAQVGVGLVDVMSFLLFEDDCTVECRSSENSDNIHQAHCKTCDTLLGYRDPQTEGVRLQKPYLALSSKKDSTLQSYDAADWFSYCLNQAIETQGVRKFVFPALPYEIWVFSTNLAYSSSACPDPKQAMKVLFRAREGDQDVETLRAANLLIETLTLPPILEKLLYEVLQQKNSELPESLKVFMGWKVAVLPVLYSS</sequence>
<dbReference type="GO" id="GO:0043161">
    <property type="term" value="P:proteasome-mediated ubiquitin-dependent protein catabolic process"/>
    <property type="evidence" value="ECO:0007669"/>
    <property type="project" value="TreeGrafter"/>
</dbReference>
<name>A0A9N8KGR2_9PEZI</name>
<dbReference type="GO" id="GO:0051865">
    <property type="term" value="P:protein autoubiquitination"/>
    <property type="evidence" value="ECO:0007669"/>
    <property type="project" value="TreeGrafter"/>
</dbReference>
<evidence type="ECO:0008006" key="4">
    <source>
        <dbReference type="Google" id="ProtNLM"/>
    </source>
</evidence>
<dbReference type="GO" id="GO:0006513">
    <property type="term" value="P:protein monoubiquitination"/>
    <property type="evidence" value="ECO:0007669"/>
    <property type="project" value="TreeGrafter"/>
</dbReference>
<dbReference type="Pfam" id="PF10259">
    <property type="entry name" value="Rogdi_lz"/>
    <property type="match status" value="2"/>
</dbReference>
<dbReference type="PANTHER" id="PTHR31531">
    <property type="entry name" value="E3 UBIQUITIN-PROTEIN LIGASE E3D FAMILY MEMBER"/>
    <property type="match status" value="1"/>
</dbReference>
<feature type="compositionally biased region" description="Basic and acidic residues" evidence="1">
    <location>
        <begin position="171"/>
        <end position="185"/>
    </location>
</feature>